<sequence>MKTRRLLFILLVVLVLVGLAVWINMRSNTALPDGFTGGNGRMELKRLDVATLYSGRVVEIKVDEGDMVVKNQVLAELSSDQTTSKLAAARADKQRAQESVSRAEAEIAAQQQSYKIAQMDLDNARQLKSDDLVSSPELRRRLANRDAALARVKSAQAARAEAQAAVKQAQAQIDATFSANNDMLIRAPKAGRIEYRIAEAGNVLGEGNKVVSLLDPTDVTLSVYLPTDTIGKLRLGDEARIVLDGMNAVWPAKVDFIDSNAQFTPKFVETLNERQKLMYKVKLKIPPQIALQYSGLLKGGLTGNGYIRFDNSKAWPQQWQVNLPSVKQPAKGA</sequence>
<feature type="coiled-coil region" evidence="1">
    <location>
        <begin position="86"/>
        <end position="120"/>
    </location>
</feature>
<feature type="coiled-coil region" evidence="1">
    <location>
        <begin position="145"/>
        <end position="172"/>
    </location>
</feature>
<gene>
    <name evidence="2" type="ORF">BHC57_07170</name>
</gene>
<dbReference type="PANTHER" id="PTHR30438">
    <property type="entry name" value="36 KDA ANTIGEN-RELATED"/>
    <property type="match status" value="1"/>
</dbReference>
<dbReference type="PANTHER" id="PTHR30438:SF2">
    <property type="entry name" value="MEMBRANE PROTEIN"/>
    <property type="match status" value="1"/>
</dbReference>
<dbReference type="SUPFAM" id="SSF111369">
    <property type="entry name" value="HlyD-like secretion proteins"/>
    <property type="match status" value="1"/>
</dbReference>
<accession>A0A855G7W9</accession>
<evidence type="ECO:0000256" key="1">
    <source>
        <dbReference type="SAM" id="Coils"/>
    </source>
</evidence>
<dbReference type="EMBL" id="MEIU01000057">
    <property type="protein sequence ID" value="PIT60035.1"/>
    <property type="molecule type" value="Genomic_DNA"/>
</dbReference>
<name>A0A855G7W9_9NEIS</name>
<dbReference type="Gene3D" id="1.10.287.470">
    <property type="entry name" value="Helix hairpin bin"/>
    <property type="match status" value="1"/>
</dbReference>
<dbReference type="OrthoDB" id="9778236at2"/>
<protein>
    <submittedName>
        <fullName evidence="2">Hemolysin D</fullName>
    </submittedName>
</protein>
<dbReference type="Gene3D" id="2.40.50.100">
    <property type="match status" value="1"/>
</dbReference>
<comment type="caution">
    <text evidence="2">The sequence shown here is derived from an EMBL/GenBank/DDBJ whole genome shotgun (WGS) entry which is preliminary data.</text>
</comment>
<dbReference type="AlphaFoldDB" id="A0A855G7W9"/>
<dbReference type="GO" id="GO:0005886">
    <property type="term" value="C:plasma membrane"/>
    <property type="evidence" value="ECO:0007669"/>
    <property type="project" value="TreeGrafter"/>
</dbReference>
<organism evidence="2 3">
    <name type="scientific">Snodgrassella alvi</name>
    <dbReference type="NCBI Taxonomy" id="1196083"/>
    <lineage>
        <taxon>Bacteria</taxon>
        <taxon>Pseudomonadati</taxon>
        <taxon>Pseudomonadota</taxon>
        <taxon>Betaproteobacteria</taxon>
        <taxon>Neisseriales</taxon>
        <taxon>Neisseriaceae</taxon>
        <taxon>Snodgrassella</taxon>
    </lineage>
</organism>
<dbReference type="Gene3D" id="2.40.30.170">
    <property type="match status" value="1"/>
</dbReference>
<dbReference type="Proteomes" id="UP000230463">
    <property type="component" value="Unassembled WGS sequence"/>
</dbReference>
<reference evidence="2 3" key="1">
    <citation type="journal article" date="2017" name="MBio">
        <title>Type VI secretion-mediated competition in the bee gut microbiome.</title>
        <authorList>
            <person name="Steele M.I."/>
            <person name="Kwong W.K."/>
            <person name="Powell J.E."/>
            <person name="Whiteley M."/>
            <person name="Moran N.A."/>
        </authorList>
    </citation>
    <scope>NUCLEOTIDE SEQUENCE [LARGE SCALE GENOMIC DNA]</scope>
    <source>
        <strain evidence="2 3">HK3</strain>
    </source>
</reference>
<proteinExistence type="predicted"/>
<dbReference type="RefSeq" id="WP_100100024.1">
    <property type="nucleotide sequence ID" value="NZ_MDUZ01000077.1"/>
</dbReference>
<evidence type="ECO:0000313" key="2">
    <source>
        <dbReference type="EMBL" id="PIT60035.1"/>
    </source>
</evidence>
<keyword evidence="1" id="KW-0175">Coiled coil</keyword>
<evidence type="ECO:0000313" key="3">
    <source>
        <dbReference type="Proteomes" id="UP000230463"/>
    </source>
</evidence>